<keyword evidence="3" id="KW-1185">Reference proteome</keyword>
<dbReference type="Proteomes" id="UP000029585">
    <property type="component" value="Unassembled WGS sequence"/>
</dbReference>
<dbReference type="RefSeq" id="WP_007489081.1">
    <property type="nucleotide sequence ID" value="NZ_KN174162.1"/>
</dbReference>
<dbReference type="PANTHER" id="PTHR47708">
    <property type="match status" value="1"/>
</dbReference>
<feature type="domain" description="AtuA-like ferredoxin-fold" evidence="1">
    <location>
        <begin position="1"/>
        <end position="98"/>
    </location>
</feature>
<organism evidence="2 3">
    <name type="scientific">Flavonifractor plautii 1_3_50AFAA</name>
    <dbReference type="NCBI Taxonomy" id="742738"/>
    <lineage>
        <taxon>Bacteria</taxon>
        <taxon>Bacillati</taxon>
        <taxon>Bacillota</taxon>
        <taxon>Clostridia</taxon>
        <taxon>Eubacteriales</taxon>
        <taxon>Oscillospiraceae</taxon>
        <taxon>Flavonifractor</taxon>
    </lineage>
</organism>
<evidence type="ECO:0000313" key="2">
    <source>
        <dbReference type="EMBL" id="KGF56579.1"/>
    </source>
</evidence>
<dbReference type="Pfam" id="PF23544">
    <property type="entry name" value="AtuA_ferredoxin"/>
    <property type="match status" value="1"/>
</dbReference>
<dbReference type="GeneID" id="63972687"/>
<protein>
    <recommendedName>
        <fullName evidence="1">AtuA-like ferredoxin-fold domain-containing protein</fullName>
    </recommendedName>
</protein>
<dbReference type="HOGENOM" id="CLU_142305_0_0_9"/>
<comment type="caution">
    <text evidence="2">The sequence shown here is derived from an EMBL/GenBank/DDBJ whole genome shotgun (WGS) entry which is preliminary data.</text>
</comment>
<dbReference type="eggNOG" id="ENOG5032S8H">
    <property type="taxonomic scope" value="Bacteria"/>
</dbReference>
<accession>A0A096DGC5</accession>
<reference evidence="2 3" key="1">
    <citation type="submission" date="2011-08" db="EMBL/GenBank/DDBJ databases">
        <title>The Genome Sequence of Clostridium orbiscindens 1_3_50AFAA.</title>
        <authorList>
            <consortium name="The Broad Institute Genome Sequencing Platform"/>
            <person name="Earl A."/>
            <person name="Ward D."/>
            <person name="Feldgarden M."/>
            <person name="Gevers D."/>
            <person name="Daigneault M."/>
            <person name="Strauss J."/>
            <person name="Allen-Vercoe E."/>
            <person name="Young S.K."/>
            <person name="Zeng Q."/>
            <person name="Gargeya S."/>
            <person name="Fitzgerald M."/>
            <person name="Haas B."/>
            <person name="Abouelleil A."/>
            <person name="Alvarado L."/>
            <person name="Arachchi H.M."/>
            <person name="Berlin A."/>
            <person name="Brown A."/>
            <person name="Chapman S.B."/>
            <person name="Chen Z."/>
            <person name="Dunbar C."/>
            <person name="Freedman E."/>
            <person name="Gearin G."/>
            <person name="Gellesch M."/>
            <person name="Goldberg J."/>
            <person name="Griggs A."/>
            <person name="Gujja S."/>
            <person name="Heiman D."/>
            <person name="Howarth C."/>
            <person name="Larson L."/>
            <person name="Lui A."/>
            <person name="MacDonald P.J.P."/>
            <person name="Montmayeur A."/>
            <person name="Murphy C."/>
            <person name="Neiman D."/>
            <person name="Pearson M."/>
            <person name="Priest M."/>
            <person name="Roberts A."/>
            <person name="Saif S."/>
            <person name="Shea T."/>
            <person name="Shenoy N."/>
            <person name="Sisk P."/>
            <person name="Stolte C."/>
            <person name="Sykes S."/>
            <person name="Wortman J."/>
            <person name="Nusbaum C."/>
            <person name="Birren B."/>
        </authorList>
    </citation>
    <scope>NUCLEOTIDE SEQUENCE [LARGE SCALE GENOMIC DNA]</scope>
    <source>
        <strain evidence="2 3">1_3_50AFAA</strain>
    </source>
</reference>
<dbReference type="EMBL" id="ADLO01000038">
    <property type="protein sequence ID" value="KGF56579.1"/>
    <property type="molecule type" value="Genomic_DNA"/>
</dbReference>
<dbReference type="PATRIC" id="fig|742738.3.peg.954"/>
<evidence type="ECO:0000313" key="3">
    <source>
        <dbReference type="Proteomes" id="UP000029585"/>
    </source>
</evidence>
<dbReference type="AlphaFoldDB" id="A0A096DGC5"/>
<gene>
    <name evidence="2" type="ORF">HMPREF9460_00923</name>
</gene>
<evidence type="ECO:0000259" key="1">
    <source>
        <dbReference type="Pfam" id="PF23544"/>
    </source>
</evidence>
<dbReference type="InterPro" id="IPR056362">
    <property type="entry name" value="AtuA-like_ferredoxin_dom"/>
</dbReference>
<sequence>MKLWDIAHSRTGDKGNISNISLIAYDPKDYALLKERVTAERVKEHFKGMVKGEVVRYELPNIHALNFVMYAALGGGVTRSLSVDMHGKGLSSYLLDMEL</sequence>
<dbReference type="PANTHER" id="PTHR47708:SF2">
    <property type="entry name" value="SI:CH73-132F6.5"/>
    <property type="match status" value="1"/>
</dbReference>
<name>A0A096DGC5_FLAPL</name>
<proteinExistence type="predicted"/>